<dbReference type="EMBL" id="JACJII010000001">
    <property type="protein sequence ID" value="MBA9002481.1"/>
    <property type="molecule type" value="Genomic_DNA"/>
</dbReference>
<gene>
    <name evidence="8" type="ORF">HNR21_001363</name>
</gene>
<dbReference type="Gene3D" id="3.30.1330.60">
    <property type="entry name" value="OmpA-like domain"/>
    <property type="match status" value="1"/>
</dbReference>
<comment type="caution">
    <text evidence="8">The sequence shown here is derived from an EMBL/GenBank/DDBJ whole genome shotgun (WGS) entry which is preliminary data.</text>
</comment>
<dbReference type="PROSITE" id="PS51123">
    <property type="entry name" value="OMPA_2"/>
    <property type="match status" value="1"/>
</dbReference>
<evidence type="ECO:0000256" key="5">
    <source>
        <dbReference type="SAM" id="MobiDB-lite"/>
    </source>
</evidence>
<name>A0A7W3MV74_9ACTN</name>
<feature type="signal peptide" evidence="6">
    <location>
        <begin position="1"/>
        <end position="30"/>
    </location>
</feature>
<evidence type="ECO:0000256" key="4">
    <source>
        <dbReference type="PROSITE-ProRule" id="PRU00473"/>
    </source>
</evidence>
<evidence type="ECO:0000256" key="1">
    <source>
        <dbReference type="ARBA" id="ARBA00004442"/>
    </source>
</evidence>
<keyword evidence="9" id="KW-1185">Reference proteome</keyword>
<dbReference type="CDD" id="cd07185">
    <property type="entry name" value="OmpA_C-like"/>
    <property type="match status" value="1"/>
</dbReference>
<dbReference type="InterPro" id="IPR006665">
    <property type="entry name" value="OmpA-like"/>
</dbReference>
<dbReference type="PRINTS" id="PR01021">
    <property type="entry name" value="OMPADOMAIN"/>
</dbReference>
<dbReference type="SUPFAM" id="SSF103088">
    <property type="entry name" value="OmpA-like"/>
    <property type="match status" value="1"/>
</dbReference>
<dbReference type="RefSeq" id="WP_182704495.1">
    <property type="nucleotide sequence ID" value="NZ_JACJII010000001.1"/>
</dbReference>
<dbReference type="PANTHER" id="PTHR30329:SF21">
    <property type="entry name" value="LIPOPROTEIN YIAD-RELATED"/>
    <property type="match status" value="1"/>
</dbReference>
<evidence type="ECO:0000313" key="8">
    <source>
        <dbReference type="EMBL" id="MBA9002481.1"/>
    </source>
</evidence>
<feature type="region of interest" description="Disordered" evidence="5">
    <location>
        <begin position="164"/>
        <end position="197"/>
    </location>
</feature>
<accession>A0A7W3MV74</accession>
<organism evidence="8 9">
    <name type="scientific">Thermomonospora cellulosilytica</name>
    <dbReference type="NCBI Taxonomy" id="1411118"/>
    <lineage>
        <taxon>Bacteria</taxon>
        <taxon>Bacillati</taxon>
        <taxon>Actinomycetota</taxon>
        <taxon>Actinomycetes</taxon>
        <taxon>Streptosporangiales</taxon>
        <taxon>Thermomonosporaceae</taxon>
        <taxon>Thermomonospora</taxon>
    </lineage>
</organism>
<proteinExistence type="predicted"/>
<evidence type="ECO:0000313" key="9">
    <source>
        <dbReference type="Proteomes" id="UP000539313"/>
    </source>
</evidence>
<dbReference type="Pfam" id="PF00691">
    <property type="entry name" value="OmpA"/>
    <property type="match status" value="1"/>
</dbReference>
<protein>
    <submittedName>
        <fullName evidence="8">Outer membrane protein OmpA-like peptidoglycan-associated protein</fullName>
    </submittedName>
</protein>
<keyword evidence="6" id="KW-0732">Signal</keyword>
<dbReference type="PANTHER" id="PTHR30329">
    <property type="entry name" value="STATOR ELEMENT OF FLAGELLAR MOTOR COMPLEX"/>
    <property type="match status" value="1"/>
</dbReference>
<sequence length="197" mass="20439">MERASRSARVFAALLAGVAGTVLTTGSALADPTPSPPPHVPDANIRAGIVPILPATTDIPLPPSLVPLESESTAGGRITVSLSSDVLFDFDKATLTPHARRRITELAGRIRRTSGAVRVEGHTDAKGAPAYNLRLSRARAAAVKAALEQALAGSGVRIVAVGHGEARPVAPNTRPDGKDDPAGRAKNRRVTVTFQQS</sequence>
<dbReference type="AlphaFoldDB" id="A0A7W3MV74"/>
<feature type="chain" id="PRO_5031315961" evidence="6">
    <location>
        <begin position="31"/>
        <end position="197"/>
    </location>
</feature>
<dbReference type="Proteomes" id="UP000539313">
    <property type="component" value="Unassembled WGS sequence"/>
</dbReference>
<dbReference type="InterPro" id="IPR050330">
    <property type="entry name" value="Bact_OuterMem_StrucFunc"/>
</dbReference>
<evidence type="ECO:0000256" key="3">
    <source>
        <dbReference type="ARBA" id="ARBA00023237"/>
    </source>
</evidence>
<reference evidence="8 9" key="1">
    <citation type="submission" date="2020-08" db="EMBL/GenBank/DDBJ databases">
        <title>Sequencing the genomes of 1000 actinobacteria strains.</title>
        <authorList>
            <person name="Klenk H.-P."/>
        </authorList>
    </citation>
    <scope>NUCLEOTIDE SEQUENCE [LARGE SCALE GENOMIC DNA]</scope>
    <source>
        <strain evidence="8 9">DSM 45823</strain>
    </source>
</reference>
<dbReference type="InterPro" id="IPR036737">
    <property type="entry name" value="OmpA-like_sf"/>
</dbReference>
<keyword evidence="3" id="KW-0998">Cell outer membrane</keyword>
<evidence type="ECO:0000259" key="7">
    <source>
        <dbReference type="PROSITE" id="PS51123"/>
    </source>
</evidence>
<dbReference type="InterPro" id="IPR006664">
    <property type="entry name" value="OMP_bac"/>
</dbReference>
<dbReference type="GO" id="GO:0009279">
    <property type="term" value="C:cell outer membrane"/>
    <property type="evidence" value="ECO:0007669"/>
    <property type="project" value="UniProtKB-SubCell"/>
</dbReference>
<feature type="domain" description="OmpA-like" evidence="7">
    <location>
        <begin position="75"/>
        <end position="197"/>
    </location>
</feature>
<keyword evidence="2 4" id="KW-0472">Membrane</keyword>
<comment type="subcellular location">
    <subcellularLocation>
        <location evidence="1">Cell outer membrane</location>
    </subcellularLocation>
</comment>
<evidence type="ECO:0000256" key="2">
    <source>
        <dbReference type="ARBA" id="ARBA00023136"/>
    </source>
</evidence>
<evidence type="ECO:0000256" key="6">
    <source>
        <dbReference type="SAM" id="SignalP"/>
    </source>
</evidence>